<dbReference type="Proteomes" id="UP000267289">
    <property type="component" value="Unassembled WGS sequence"/>
</dbReference>
<evidence type="ECO:0000256" key="1">
    <source>
        <dbReference type="ARBA" id="ARBA00022801"/>
    </source>
</evidence>
<dbReference type="Pfam" id="PF13581">
    <property type="entry name" value="HATPase_c_2"/>
    <property type="match status" value="1"/>
</dbReference>
<gene>
    <name evidence="3" type="ORF">LAUMK13_03722</name>
</gene>
<dbReference type="Gene3D" id="3.30.450.20">
    <property type="entry name" value="PAS domain"/>
    <property type="match status" value="1"/>
</dbReference>
<dbReference type="SUPFAM" id="SSF52091">
    <property type="entry name" value="SpoIIaa-like"/>
    <property type="match status" value="1"/>
</dbReference>
<dbReference type="EMBL" id="UPHQ01000194">
    <property type="protein sequence ID" value="VBA41800.1"/>
    <property type="molecule type" value="Genomic_DNA"/>
</dbReference>
<accession>A0A498QDF8</accession>
<organism evidence="3 4">
    <name type="scientific">Mycobacterium innocens</name>
    <dbReference type="NCBI Taxonomy" id="2341083"/>
    <lineage>
        <taxon>Bacteria</taxon>
        <taxon>Bacillati</taxon>
        <taxon>Actinomycetota</taxon>
        <taxon>Actinomycetes</taxon>
        <taxon>Mycobacteriales</taxon>
        <taxon>Mycobacteriaceae</taxon>
        <taxon>Mycobacterium</taxon>
    </lineage>
</organism>
<dbReference type="OrthoDB" id="163538at2"/>
<dbReference type="InterPro" id="IPR036457">
    <property type="entry name" value="PPM-type-like_dom_sf"/>
</dbReference>
<dbReference type="InterPro" id="IPR036513">
    <property type="entry name" value="STAS_dom_sf"/>
</dbReference>
<dbReference type="SMART" id="SM00331">
    <property type="entry name" value="PP2C_SIG"/>
    <property type="match status" value="1"/>
</dbReference>
<dbReference type="InterPro" id="IPR001932">
    <property type="entry name" value="PPM-type_phosphatase-like_dom"/>
</dbReference>
<dbReference type="CDD" id="cd16936">
    <property type="entry name" value="HATPase_RsbW-like"/>
    <property type="match status" value="1"/>
</dbReference>
<sequence length="653" mass="69698">MAPDMDWDKKVGTAADVRRIFENVPAMLLGLEGPDHRFVAANAAYRTLSPTFVGVGQLAREVYPELEGQQIYHMFDRVYQTGELQSGSEWRLQADFDGSGIEERFFDFVVTPRRRADGSIEGVQILFDDVTSRVRERLAAEAQVEELSERYRHVRDSAIIMQQALLAPSVPVVSGADLTAQYLVAARDTAAGGDWFDTVALGDRLVLIVGDVVGHGVEAAAVMSQLRTALRMQIWAGHTIVEALQAVESFHDQVPGSTSATICVGSLDLATGEFQYCTAGHPPPLLVTADAKSRYLEPSGAGPLGSATGFPVRTEMLNIDDAIMLYTDGLVERPGRPLGASTAEFAELAATIASGGGFVIDAPARPVDRLCSETLELLLRSTGYNDDVTLLAAQRRIPAPPLSMTTDATIHAARRIRARLREWLVQIGADSTDISDVVHAISEFVENAVEHGYGTEVPGGLVVEATLDGHGKLRASVIDRGTWKDHREGEKGRGRGLAMAAALVGESHVRHDADGTTATITHRLSRPAQFVTDAVVSRAAYPAAIDTEFVSLVAEPGRIVVRGDVDATAATTLESQIAVESRSGLASLTIDLSAVTHLGSAGVAALVTARDRARKQGSDCVLTAPPGSPAHHVLSLVRIPVVSGDAENVFAED</sequence>
<dbReference type="Gene3D" id="3.30.565.10">
    <property type="entry name" value="Histidine kinase-like ATPase, C-terminal domain"/>
    <property type="match status" value="1"/>
</dbReference>
<dbReference type="SUPFAM" id="SSF55874">
    <property type="entry name" value="ATPase domain of HSP90 chaperone/DNA topoisomerase II/histidine kinase"/>
    <property type="match status" value="1"/>
</dbReference>
<proteinExistence type="predicted"/>
<feature type="domain" description="STAS" evidence="2">
    <location>
        <begin position="559"/>
        <end position="624"/>
    </location>
</feature>
<keyword evidence="1" id="KW-0378">Hydrolase</keyword>
<dbReference type="Gene3D" id="3.60.40.10">
    <property type="entry name" value="PPM-type phosphatase domain"/>
    <property type="match status" value="1"/>
</dbReference>
<dbReference type="SUPFAM" id="SSF81606">
    <property type="entry name" value="PP2C-like"/>
    <property type="match status" value="1"/>
</dbReference>
<dbReference type="InterPro" id="IPR003594">
    <property type="entry name" value="HATPase_dom"/>
</dbReference>
<dbReference type="InterPro" id="IPR036890">
    <property type="entry name" value="HATPase_C_sf"/>
</dbReference>
<evidence type="ECO:0000313" key="3">
    <source>
        <dbReference type="EMBL" id="VBA41800.1"/>
    </source>
</evidence>
<dbReference type="Pfam" id="PF07228">
    <property type="entry name" value="SpoIIE"/>
    <property type="match status" value="1"/>
</dbReference>
<evidence type="ECO:0000259" key="2">
    <source>
        <dbReference type="PROSITE" id="PS50801"/>
    </source>
</evidence>
<dbReference type="InterPro" id="IPR002645">
    <property type="entry name" value="STAS_dom"/>
</dbReference>
<keyword evidence="4" id="KW-1185">Reference proteome</keyword>
<reference evidence="3 4" key="1">
    <citation type="submission" date="2018-09" db="EMBL/GenBank/DDBJ databases">
        <authorList>
            <person name="Tagini F."/>
        </authorList>
    </citation>
    <scope>NUCLEOTIDE SEQUENCE [LARGE SCALE GENOMIC DNA]</scope>
    <source>
        <strain evidence="3 4">MK13</strain>
    </source>
</reference>
<dbReference type="SUPFAM" id="SSF55785">
    <property type="entry name" value="PYP-like sensor domain (PAS domain)"/>
    <property type="match status" value="1"/>
</dbReference>
<dbReference type="GO" id="GO:0016791">
    <property type="term" value="F:phosphatase activity"/>
    <property type="evidence" value="ECO:0007669"/>
    <property type="project" value="TreeGrafter"/>
</dbReference>
<dbReference type="CDD" id="cd07043">
    <property type="entry name" value="STAS_anti-anti-sigma_factors"/>
    <property type="match status" value="1"/>
</dbReference>
<dbReference type="Gene3D" id="3.30.750.24">
    <property type="entry name" value="STAS domain"/>
    <property type="match status" value="1"/>
</dbReference>
<dbReference type="Pfam" id="PF08448">
    <property type="entry name" value="PAS_4"/>
    <property type="match status" value="1"/>
</dbReference>
<dbReference type="RefSeq" id="WP_075541935.1">
    <property type="nucleotide sequence ID" value="NZ_UPHQ01000194.1"/>
</dbReference>
<dbReference type="InterPro" id="IPR052016">
    <property type="entry name" value="Bact_Sigma-Reg"/>
</dbReference>
<protein>
    <recommendedName>
        <fullName evidence="2">STAS domain-containing protein</fullName>
    </recommendedName>
</protein>
<dbReference type="AlphaFoldDB" id="A0A498QDF8"/>
<dbReference type="PANTHER" id="PTHR43156:SF2">
    <property type="entry name" value="STAGE II SPORULATION PROTEIN E"/>
    <property type="match status" value="1"/>
</dbReference>
<dbReference type="PROSITE" id="PS50801">
    <property type="entry name" value="STAS"/>
    <property type="match status" value="1"/>
</dbReference>
<dbReference type="InterPro" id="IPR013656">
    <property type="entry name" value="PAS_4"/>
</dbReference>
<dbReference type="PANTHER" id="PTHR43156">
    <property type="entry name" value="STAGE II SPORULATION PROTEIN E-RELATED"/>
    <property type="match status" value="1"/>
</dbReference>
<name>A0A498QDF8_9MYCO</name>
<evidence type="ECO:0000313" key="4">
    <source>
        <dbReference type="Proteomes" id="UP000267289"/>
    </source>
</evidence>
<dbReference type="InterPro" id="IPR035965">
    <property type="entry name" value="PAS-like_dom_sf"/>
</dbReference>
<dbReference type="Pfam" id="PF01740">
    <property type="entry name" value="STAS"/>
    <property type="match status" value="1"/>
</dbReference>